<dbReference type="PROSITE" id="PS51819">
    <property type="entry name" value="VOC"/>
    <property type="match status" value="1"/>
</dbReference>
<sequence>MQQRMSLITLGVSDLDRARRFYEEGLGWQVGLAQGDVVFFQLNGLILSLYPRAALAQDAEVADTGSGFAGITLAHNVSTEAEVDGVLSEAQRAGGRVVKPASKAEWGGYSGYFADPDGHLWEVAHNPIFPIDAEGNTWLG</sequence>
<dbReference type="PANTHER" id="PTHR36503">
    <property type="entry name" value="BLR2520 PROTEIN"/>
    <property type="match status" value="1"/>
</dbReference>
<dbReference type="CDD" id="cd07251">
    <property type="entry name" value="VOC_like"/>
    <property type="match status" value="1"/>
</dbReference>
<protein>
    <submittedName>
        <fullName evidence="2">VOC family protein</fullName>
    </submittedName>
</protein>
<evidence type="ECO:0000313" key="3">
    <source>
        <dbReference type="Proteomes" id="UP001442468"/>
    </source>
</evidence>
<dbReference type="Proteomes" id="UP001442468">
    <property type="component" value="Unassembled WGS sequence"/>
</dbReference>
<proteinExistence type="predicted"/>
<accession>A0ABV1NDF9</accession>
<dbReference type="EMBL" id="JBEGCJ010000002">
    <property type="protein sequence ID" value="MEQ6917089.1"/>
    <property type="molecule type" value="Genomic_DNA"/>
</dbReference>
<comment type="caution">
    <text evidence="2">The sequence shown here is derived from an EMBL/GenBank/DDBJ whole genome shotgun (WGS) entry which is preliminary data.</text>
</comment>
<keyword evidence="3" id="KW-1185">Reference proteome</keyword>
<reference evidence="2 3" key="1">
    <citation type="submission" date="2024-05" db="EMBL/GenBank/DDBJ databases">
        <title>Halomonas sp. SSM6 16S ribosomal RNA gene Genome sequencing and assembly.</title>
        <authorList>
            <person name="Yook S."/>
        </authorList>
    </citation>
    <scope>NUCLEOTIDE SEQUENCE [LARGE SCALE GENOMIC DNA]</scope>
    <source>
        <strain evidence="2 3">SSM6</strain>
    </source>
</reference>
<feature type="domain" description="VOC" evidence="1">
    <location>
        <begin position="4"/>
        <end position="126"/>
    </location>
</feature>
<gene>
    <name evidence="2" type="ORF">ABE960_06105</name>
</gene>
<dbReference type="SUPFAM" id="SSF54593">
    <property type="entry name" value="Glyoxalase/Bleomycin resistance protein/Dihydroxybiphenyl dioxygenase"/>
    <property type="match status" value="1"/>
</dbReference>
<evidence type="ECO:0000313" key="2">
    <source>
        <dbReference type="EMBL" id="MEQ6917089.1"/>
    </source>
</evidence>
<dbReference type="RefSeq" id="WP_349761335.1">
    <property type="nucleotide sequence ID" value="NZ_JBEGCJ010000002.1"/>
</dbReference>
<dbReference type="Pfam" id="PF00903">
    <property type="entry name" value="Glyoxalase"/>
    <property type="match status" value="1"/>
</dbReference>
<dbReference type="InterPro" id="IPR029068">
    <property type="entry name" value="Glyas_Bleomycin-R_OHBP_Dase"/>
</dbReference>
<evidence type="ECO:0000259" key="1">
    <source>
        <dbReference type="PROSITE" id="PS51819"/>
    </source>
</evidence>
<dbReference type="Gene3D" id="3.10.180.10">
    <property type="entry name" value="2,3-Dihydroxybiphenyl 1,2-Dioxygenase, domain 1"/>
    <property type="match status" value="1"/>
</dbReference>
<dbReference type="PANTHER" id="PTHR36503:SF1">
    <property type="entry name" value="BLR2520 PROTEIN"/>
    <property type="match status" value="1"/>
</dbReference>
<organism evidence="2 3">
    <name type="scientific">Halomonas aquatica</name>
    <dbReference type="NCBI Taxonomy" id="3151123"/>
    <lineage>
        <taxon>Bacteria</taxon>
        <taxon>Pseudomonadati</taxon>
        <taxon>Pseudomonadota</taxon>
        <taxon>Gammaproteobacteria</taxon>
        <taxon>Oceanospirillales</taxon>
        <taxon>Halomonadaceae</taxon>
        <taxon>Halomonas</taxon>
    </lineage>
</organism>
<name>A0ABV1NDF9_9GAMM</name>
<dbReference type="InterPro" id="IPR037523">
    <property type="entry name" value="VOC_core"/>
</dbReference>
<dbReference type="InterPro" id="IPR004360">
    <property type="entry name" value="Glyas_Fos-R_dOase_dom"/>
</dbReference>